<reference evidence="2" key="1">
    <citation type="journal article" date="2021" name="Nat. Commun.">
        <title>Genetic determinants of endophytism in the Arabidopsis root mycobiome.</title>
        <authorList>
            <person name="Mesny F."/>
            <person name="Miyauchi S."/>
            <person name="Thiergart T."/>
            <person name="Pickel B."/>
            <person name="Atanasova L."/>
            <person name="Karlsson M."/>
            <person name="Huettel B."/>
            <person name="Barry K.W."/>
            <person name="Haridas S."/>
            <person name="Chen C."/>
            <person name="Bauer D."/>
            <person name="Andreopoulos W."/>
            <person name="Pangilinan J."/>
            <person name="LaButti K."/>
            <person name="Riley R."/>
            <person name="Lipzen A."/>
            <person name="Clum A."/>
            <person name="Drula E."/>
            <person name="Henrissat B."/>
            <person name="Kohler A."/>
            <person name="Grigoriev I.V."/>
            <person name="Martin F.M."/>
            <person name="Hacquard S."/>
        </authorList>
    </citation>
    <scope>NUCLEOTIDE SEQUENCE</scope>
    <source>
        <strain evidence="2">MPI-CAGE-CH-0230</strain>
    </source>
</reference>
<sequence>MATAPAAATAYYSATEILVKDDDWVGLTDPVERKKRQNRLHQRAWRRRKAQEKAASMAAHTQSSPPSAAAVTPLPALQFTQAQVANASVTIQSLLRQIAVNHISGRHRLDTAFDKMPKRDLLWTILETLGEPQAVLAYWGDHQAHRRGQLLFSLASQATAAASAISPDHHLFCMVQYNALRGCMTNMQLILRLRGQGVAPEANTASENNGNDKSESQLAWDALYTEGVTTLPSHTPASLLPTALQESVVHEAWIDIIPSAEMRDNIIRLQDQIDVDSLCADLMGNEFEEAPDGSGCNRGLVLWGDPWAVENWEVGDTFAKKWAGLLQGCDELLRATNRWREVRGEDRVVLEVE</sequence>
<evidence type="ECO:0000313" key="2">
    <source>
        <dbReference type="EMBL" id="KAH7021432.1"/>
    </source>
</evidence>
<proteinExistence type="predicted"/>
<dbReference type="PANTHER" id="PTHR38116:SF1">
    <property type="entry name" value="BZIP DOMAIN-CONTAINING PROTEIN"/>
    <property type="match status" value="1"/>
</dbReference>
<name>A0A9P9BL83_9PEZI</name>
<dbReference type="AlphaFoldDB" id="A0A9P9BL83"/>
<evidence type="ECO:0000256" key="1">
    <source>
        <dbReference type="SAM" id="MobiDB-lite"/>
    </source>
</evidence>
<feature type="region of interest" description="Disordered" evidence="1">
    <location>
        <begin position="35"/>
        <end position="70"/>
    </location>
</feature>
<comment type="caution">
    <text evidence="2">The sequence shown here is derived from an EMBL/GenBank/DDBJ whole genome shotgun (WGS) entry which is preliminary data.</text>
</comment>
<dbReference type="EMBL" id="JAGTJQ010000010">
    <property type="protein sequence ID" value="KAH7021432.1"/>
    <property type="molecule type" value="Genomic_DNA"/>
</dbReference>
<dbReference type="RefSeq" id="XP_046007633.1">
    <property type="nucleotide sequence ID" value="XM_046153526.1"/>
</dbReference>
<keyword evidence="3" id="KW-1185">Reference proteome</keyword>
<dbReference type="Pfam" id="PF11905">
    <property type="entry name" value="DUF3425"/>
    <property type="match status" value="1"/>
</dbReference>
<dbReference type="PANTHER" id="PTHR38116">
    <property type="entry name" value="CHROMOSOME 7, WHOLE GENOME SHOTGUN SEQUENCE"/>
    <property type="match status" value="1"/>
</dbReference>
<evidence type="ECO:0008006" key="4">
    <source>
        <dbReference type="Google" id="ProtNLM"/>
    </source>
</evidence>
<dbReference type="InterPro" id="IPR021833">
    <property type="entry name" value="DUF3425"/>
</dbReference>
<dbReference type="GeneID" id="70183072"/>
<evidence type="ECO:0000313" key="3">
    <source>
        <dbReference type="Proteomes" id="UP000756346"/>
    </source>
</evidence>
<feature type="compositionally biased region" description="Basic residues" evidence="1">
    <location>
        <begin position="35"/>
        <end position="50"/>
    </location>
</feature>
<gene>
    <name evidence="2" type="ORF">B0I36DRAFT_32023</name>
</gene>
<organism evidence="2 3">
    <name type="scientific">Microdochium trichocladiopsis</name>
    <dbReference type="NCBI Taxonomy" id="1682393"/>
    <lineage>
        <taxon>Eukaryota</taxon>
        <taxon>Fungi</taxon>
        <taxon>Dikarya</taxon>
        <taxon>Ascomycota</taxon>
        <taxon>Pezizomycotina</taxon>
        <taxon>Sordariomycetes</taxon>
        <taxon>Xylariomycetidae</taxon>
        <taxon>Xylariales</taxon>
        <taxon>Microdochiaceae</taxon>
        <taxon>Microdochium</taxon>
    </lineage>
</organism>
<accession>A0A9P9BL83</accession>
<dbReference type="Proteomes" id="UP000756346">
    <property type="component" value="Unassembled WGS sequence"/>
</dbReference>
<dbReference type="OrthoDB" id="125347at2759"/>
<protein>
    <recommendedName>
        <fullName evidence="4">BZIP domain-containing protein</fullName>
    </recommendedName>
</protein>